<dbReference type="Gene3D" id="3.40.50.300">
    <property type="entry name" value="P-loop containing nucleotide triphosphate hydrolases"/>
    <property type="match status" value="1"/>
</dbReference>
<accession>A0A0K1P6H6</accession>
<dbReference type="EMBL" id="CP012328">
    <property type="protein sequence ID" value="AKU79921.1"/>
    <property type="molecule type" value="Genomic_DNA"/>
</dbReference>
<evidence type="ECO:0000256" key="3">
    <source>
        <dbReference type="ARBA" id="ARBA00022741"/>
    </source>
</evidence>
<feature type="transmembrane region" description="Helical" evidence="5">
    <location>
        <begin position="548"/>
        <end position="570"/>
    </location>
</feature>
<dbReference type="OrthoDB" id="9778547at2"/>
<dbReference type="AlphaFoldDB" id="A0A0K1P6H6"/>
<comment type="similarity">
    <text evidence="1">Belongs to the ABC transporter superfamily.</text>
</comment>
<dbReference type="PANTHER" id="PTHR42711:SF5">
    <property type="entry name" value="ABC TRANSPORTER ATP-BINDING PROTEIN NATA"/>
    <property type="match status" value="1"/>
</dbReference>
<dbReference type="SUPFAM" id="SSF52540">
    <property type="entry name" value="P-loop containing nucleoside triphosphate hydrolases"/>
    <property type="match status" value="1"/>
</dbReference>
<feature type="transmembrane region" description="Helical" evidence="5">
    <location>
        <begin position="338"/>
        <end position="361"/>
    </location>
</feature>
<dbReference type="SMART" id="SM00382">
    <property type="entry name" value="AAA"/>
    <property type="match status" value="1"/>
</dbReference>
<feature type="transmembrane region" description="Helical" evidence="5">
    <location>
        <begin position="373"/>
        <end position="395"/>
    </location>
</feature>
<evidence type="ECO:0000313" key="7">
    <source>
        <dbReference type="EMBL" id="AKU79921.1"/>
    </source>
</evidence>
<reference evidence="7 8" key="1">
    <citation type="journal article" date="2015" name="Genome Announc.">
        <title>Complete Genome Sequence of Spiroplasma turonicum Strain Tab4cT, a Parasite of a Horse Fly, Haematopota sp. (Diptera: Tabanidae).</title>
        <authorList>
            <person name="Davis R.E."/>
            <person name="Shao J."/>
            <person name="Zhao Y."/>
            <person name="Gasparich G.E."/>
            <person name="Gaynor B.J."/>
            <person name="Donofrio N."/>
        </authorList>
    </citation>
    <scope>NUCLEOTIDE SEQUENCE [LARGE SCALE GENOMIC DNA]</scope>
    <source>
        <strain evidence="7 8">Tab4c</strain>
    </source>
</reference>
<dbReference type="GO" id="GO:0016887">
    <property type="term" value="F:ATP hydrolysis activity"/>
    <property type="evidence" value="ECO:0007669"/>
    <property type="project" value="InterPro"/>
</dbReference>
<keyword evidence="4" id="KW-0067">ATP-binding</keyword>
<dbReference type="PROSITE" id="PS50893">
    <property type="entry name" value="ABC_TRANSPORTER_2"/>
    <property type="match status" value="1"/>
</dbReference>
<dbReference type="InterPro" id="IPR017871">
    <property type="entry name" value="ABC_transporter-like_CS"/>
</dbReference>
<keyword evidence="5" id="KW-1133">Transmembrane helix</keyword>
<dbReference type="InterPro" id="IPR003593">
    <property type="entry name" value="AAA+_ATPase"/>
</dbReference>
<dbReference type="GO" id="GO:0005886">
    <property type="term" value="C:plasma membrane"/>
    <property type="evidence" value="ECO:0007669"/>
    <property type="project" value="UniProtKB-SubCell"/>
</dbReference>
<dbReference type="CDD" id="cd03230">
    <property type="entry name" value="ABC_DR_subfamily_A"/>
    <property type="match status" value="1"/>
</dbReference>
<feature type="transmembrane region" description="Helical" evidence="5">
    <location>
        <begin position="432"/>
        <end position="456"/>
    </location>
</feature>
<dbReference type="InterPro" id="IPR050763">
    <property type="entry name" value="ABC_transporter_ATP-binding"/>
</dbReference>
<evidence type="ECO:0000256" key="1">
    <source>
        <dbReference type="ARBA" id="ARBA00005417"/>
    </source>
</evidence>
<dbReference type="GO" id="GO:0005524">
    <property type="term" value="F:ATP binding"/>
    <property type="evidence" value="ECO:0007669"/>
    <property type="project" value="UniProtKB-KW"/>
</dbReference>
<keyword evidence="5" id="KW-0472">Membrane</keyword>
<dbReference type="KEGG" id="stur:STURON_00675"/>
<keyword evidence="3" id="KW-0547">Nucleotide-binding</keyword>
<dbReference type="RefSeq" id="WP_075048504.1">
    <property type="nucleotide sequence ID" value="NZ_CP012328.1"/>
</dbReference>
<dbReference type="STRING" id="216946.STURO_v1c06750"/>
<evidence type="ECO:0000259" key="6">
    <source>
        <dbReference type="PROSITE" id="PS50893"/>
    </source>
</evidence>
<gene>
    <name evidence="7" type="ORF">STURON_00675</name>
</gene>
<proteinExistence type="inferred from homology"/>
<evidence type="ECO:0000256" key="5">
    <source>
        <dbReference type="SAM" id="Phobius"/>
    </source>
</evidence>
<feature type="transmembrane region" description="Helical" evidence="5">
    <location>
        <begin position="468"/>
        <end position="490"/>
    </location>
</feature>
<dbReference type="Pfam" id="PF00005">
    <property type="entry name" value="ABC_tran"/>
    <property type="match status" value="1"/>
</dbReference>
<feature type="transmembrane region" description="Helical" evidence="5">
    <location>
        <begin position="497"/>
        <end position="516"/>
    </location>
</feature>
<feature type="domain" description="ABC transporter" evidence="6">
    <location>
        <begin position="6"/>
        <end position="241"/>
    </location>
</feature>
<dbReference type="PATRIC" id="fig|216946.3.peg.701"/>
<evidence type="ECO:0000256" key="2">
    <source>
        <dbReference type="ARBA" id="ARBA00022448"/>
    </source>
</evidence>
<evidence type="ECO:0000313" key="8">
    <source>
        <dbReference type="Proteomes" id="UP000067243"/>
    </source>
</evidence>
<organism evidence="7 8">
    <name type="scientific">Spiroplasma turonicum</name>
    <dbReference type="NCBI Taxonomy" id="216946"/>
    <lineage>
        <taxon>Bacteria</taxon>
        <taxon>Bacillati</taxon>
        <taxon>Mycoplasmatota</taxon>
        <taxon>Mollicutes</taxon>
        <taxon>Entomoplasmatales</taxon>
        <taxon>Spiroplasmataceae</taxon>
        <taxon>Spiroplasma</taxon>
    </lineage>
</organism>
<dbReference type="InterPro" id="IPR027417">
    <property type="entry name" value="P-loop_NTPase"/>
</dbReference>
<name>A0A0K1P6H6_9MOLU</name>
<sequence>MKENVIETKKLTKKYKNGYGIFDIDLIINYGSVFGYLGPNGAGKSTSIRALLGFIKPTSGNANILIDEDKINKFTSYDSWTDSSKVNRKVGYVPGEIAFPENLTGIQFIKEIYGLRKLDNWDYVNELIQYWNVDVSIKIKKLSKGNKQKIALITAWMHNPDIIILDEPTTGLDPLMQQKFIDLVNKSKNEGKAIILSSHVFSEIEKVCDNVAIIKQGKIISLININELQQSNKSSYIIKVKNSINIEQLSNKNINVISYSKNDFKVEINNDDHNKLIDVLSTFNVVKIQEIKFDLEDYFMSYYDQTKEKSINQSAEKTLIKTKSKKHNLFTVTLRKHYIYWLVTTLMTILFSSSILGFTLYSDSFISSDSDSSVSGLVAGSITSSTSFIFLIYLVHIIISGNSILVSEVEKGTLVNILIANQSRKSIILTKMFTLILGYTLSILLLFIFNIILILASSKSNSVDIGIIIINFLGLYLLLIALISIVFLCSSIFNKSAISLAVGGGLCVIFFFFAVLGQTVDSLKVLKYLSINSLTNFNMTNANEVSKYISKIIFLIIISISCYISSYFVFIKKDLHL</sequence>
<keyword evidence="2" id="KW-0813">Transport</keyword>
<dbReference type="InterPro" id="IPR003439">
    <property type="entry name" value="ABC_transporter-like_ATP-bd"/>
</dbReference>
<dbReference type="GO" id="GO:0140359">
    <property type="term" value="F:ABC-type transporter activity"/>
    <property type="evidence" value="ECO:0007669"/>
    <property type="project" value="InterPro"/>
</dbReference>
<evidence type="ECO:0000256" key="4">
    <source>
        <dbReference type="ARBA" id="ARBA00022840"/>
    </source>
</evidence>
<keyword evidence="5" id="KW-0812">Transmembrane</keyword>
<keyword evidence="8" id="KW-1185">Reference proteome</keyword>
<dbReference type="PANTHER" id="PTHR42711">
    <property type="entry name" value="ABC TRANSPORTER ATP-BINDING PROTEIN"/>
    <property type="match status" value="1"/>
</dbReference>
<dbReference type="Proteomes" id="UP000067243">
    <property type="component" value="Chromosome"/>
</dbReference>
<protein>
    <recommendedName>
        <fullName evidence="6">ABC transporter domain-containing protein</fullName>
    </recommendedName>
</protein>
<dbReference type="PROSITE" id="PS00211">
    <property type="entry name" value="ABC_TRANSPORTER_1"/>
    <property type="match status" value="1"/>
</dbReference>